<sequence length="356" mass="38000">DDGTAENAHSFYDAGNAWGVKMELPKGHDHALITGGKFRFWDTEWPVPGGTDFQVEIWDATGTDGAPGHKLAGPINATAKKDGTWTTVDLSSAGVVVDGDFYMVYVQSQPNPYDPGLATDESSGSNGHSWQRVAGAWSPSPQSEGNYMIRALVSYEVTAPEITAPKDNTYTNQDKITVEGKAAPTTTVHILNNGEEIASTTATDEGTFSKAITLSKGDNVLTATASTDSGTTDPSAPVKVVLDQDKPKLTIDSPADRSKTNRESVTVEGTVSDANLDWVKVNGQKAAVNDDGTYAKRILLDNGVNTIKVVAQDKAGNKRTKSITVDAKFIAPKIDNLQPTEDKYLNSGETVTIEFD</sequence>
<evidence type="ECO:0000313" key="3">
    <source>
        <dbReference type="Proteomes" id="UP001596022"/>
    </source>
</evidence>
<feature type="non-terminal residue" evidence="2">
    <location>
        <position position="1"/>
    </location>
</feature>
<name>A0ABV9GUB5_9BACL</name>
<reference evidence="3" key="1">
    <citation type="journal article" date="2019" name="Int. J. Syst. Evol. Microbiol.">
        <title>The Global Catalogue of Microorganisms (GCM) 10K type strain sequencing project: providing services to taxonomists for standard genome sequencing and annotation.</title>
        <authorList>
            <consortium name="The Broad Institute Genomics Platform"/>
            <consortium name="The Broad Institute Genome Sequencing Center for Infectious Disease"/>
            <person name="Wu L."/>
            <person name="Ma J."/>
        </authorList>
    </citation>
    <scope>NUCLEOTIDE SEQUENCE [LARGE SCALE GENOMIC DNA]</scope>
    <source>
        <strain evidence="3">CGMCC 1.16306</strain>
    </source>
</reference>
<dbReference type="EMBL" id="JBHSFW010000041">
    <property type="protein sequence ID" value="MFC4620598.1"/>
    <property type="molecule type" value="Genomic_DNA"/>
</dbReference>
<feature type="non-terminal residue" evidence="2">
    <location>
        <position position="356"/>
    </location>
</feature>
<dbReference type="Gene3D" id="2.60.40.10">
    <property type="entry name" value="Immunoglobulins"/>
    <property type="match status" value="2"/>
</dbReference>
<dbReference type="InterPro" id="IPR013783">
    <property type="entry name" value="Ig-like_fold"/>
</dbReference>
<organism evidence="2 3">
    <name type="scientific">Camelliibacillus cellulosilyticus</name>
    <dbReference type="NCBI Taxonomy" id="2174486"/>
    <lineage>
        <taxon>Bacteria</taxon>
        <taxon>Bacillati</taxon>
        <taxon>Bacillota</taxon>
        <taxon>Bacilli</taxon>
        <taxon>Bacillales</taxon>
        <taxon>Sporolactobacillaceae</taxon>
        <taxon>Camelliibacillus</taxon>
    </lineage>
</organism>
<keyword evidence="3" id="KW-1185">Reference proteome</keyword>
<protein>
    <submittedName>
        <fullName evidence="2">Peptidase S8</fullName>
    </submittedName>
</protein>
<gene>
    <name evidence="2" type="ORF">ACFO4N_18080</name>
</gene>
<evidence type="ECO:0000256" key="1">
    <source>
        <dbReference type="SAM" id="MobiDB-lite"/>
    </source>
</evidence>
<comment type="caution">
    <text evidence="2">The sequence shown here is derived from an EMBL/GenBank/DDBJ whole genome shotgun (WGS) entry which is preliminary data.</text>
</comment>
<dbReference type="Proteomes" id="UP001596022">
    <property type="component" value="Unassembled WGS sequence"/>
</dbReference>
<dbReference type="Pfam" id="PF09136">
    <property type="entry name" value="Glucodextran_B"/>
    <property type="match status" value="2"/>
</dbReference>
<evidence type="ECO:0000313" key="2">
    <source>
        <dbReference type="EMBL" id="MFC4620598.1"/>
    </source>
</evidence>
<proteinExistence type="predicted"/>
<feature type="compositionally biased region" description="Polar residues" evidence="1">
    <location>
        <begin position="120"/>
        <end position="129"/>
    </location>
</feature>
<accession>A0ABV9GUB5</accession>
<feature type="region of interest" description="Disordered" evidence="1">
    <location>
        <begin position="117"/>
        <end position="141"/>
    </location>
</feature>